<sequence length="589" mass="64215">MTQRPCPDLGLAQVLQQCLLQFSTDIAIEQHWHTVTFRELHHSAVAVAQKLRQHGVKKEEPVPILAARGINHVIAQVAIVYAGGSCVPLDVGLPDGRIAELVRHLGSSVALVDSDNVERCPAVTQVAINYNSVQGINGHNGHLEDGGRGISDNGPATCSHIFHTSGSTGKPKAVRVLAKGLLNLVFNEFSPVDRGSRLGHVCNIGFDVSMWEIWSSLLYGATLVVFDQDEILDVSVFRRKLRRERIDVLWQTTSLLAMVARIDPTVYASVDTLVTGGEAINIASTKQIFASGPPRRLYNAYGPTELSVLATYHKISAADAESGSIPIGRPLSGYQVFLVDENIQAVLDGQVGELVVGGIGVAGGYFRNPEKTSAVFISAKHLCAGKLYRTGDLIRKNDVGFLEYVGRRDNEVKISGQRVELESVERCLLETGLVSEAAALKVSEQEAGTVSTLVAYVVPCNGTTLDPASLHVAYKRTAPYLMTPRLRLVSVLPLTASGKVDRAQLDRQYSVELRGTIQERKKLRGQFENRETHLRRLWGEALGLDPASITPDDNFFSIGGTSLHIARINAISLHEWFRRRSIGAMGKEL</sequence>
<name>A0ABR4GC45_9EURO</name>
<dbReference type="EMBL" id="JBFTWV010000025">
    <property type="protein sequence ID" value="KAL2796594.1"/>
    <property type="molecule type" value="Genomic_DNA"/>
</dbReference>
<organism evidence="7 8">
    <name type="scientific">Aspergillus keveii</name>
    <dbReference type="NCBI Taxonomy" id="714993"/>
    <lineage>
        <taxon>Eukaryota</taxon>
        <taxon>Fungi</taxon>
        <taxon>Dikarya</taxon>
        <taxon>Ascomycota</taxon>
        <taxon>Pezizomycotina</taxon>
        <taxon>Eurotiomycetes</taxon>
        <taxon>Eurotiomycetidae</taxon>
        <taxon>Eurotiales</taxon>
        <taxon>Aspergillaceae</taxon>
        <taxon>Aspergillus</taxon>
        <taxon>Aspergillus subgen. Nidulantes</taxon>
    </lineage>
</organism>
<dbReference type="Pfam" id="PF00550">
    <property type="entry name" value="PP-binding"/>
    <property type="match status" value="1"/>
</dbReference>
<dbReference type="InterPro" id="IPR010071">
    <property type="entry name" value="AA_adenyl_dom"/>
</dbReference>
<evidence type="ECO:0000259" key="6">
    <source>
        <dbReference type="Pfam" id="PF00550"/>
    </source>
</evidence>
<dbReference type="PANTHER" id="PTHR45527:SF1">
    <property type="entry name" value="FATTY ACID SYNTHASE"/>
    <property type="match status" value="1"/>
</dbReference>
<evidence type="ECO:0008006" key="9">
    <source>
        <dbReference type="Google" id="ProtNLM"/>
    </source>
</evidence>
<dbReference type="SUPFAM" id="SSF47336">
    <property type="entry name" value="ACP-like"/>
    <property type="match status" value="1"/>
</dbReference>
<evidence type="ECO:0000313" key="7">
    <source>
        <dbReference type="EMBL" id="KAL2796594.1"/>
    </source>
</evidence>
<evidence type="ECO:0000256" key="2">
    <source>
        <dbReference type="ARBA" id="ARBA00022553"/>
    </source>
</evidence>
<comment type="similarity">
    <text evidence="4">Belongs to the NRP synthetase family.</text>
</comment>
<feature type="domain" description="Carrier" evidence="6">
    <location>
        <begin position="534"/>
        <end position="568"/>
    </location>
</feature>
<dbReference type="InterPro" id="IPR009081">
    <property type="entry name" value="PP-bd_ACP"/>
</dbReference>
<dbReference type="SUPFAM" id="SSF56801">
    <property type="entry name" value="Acetyl-CoA synthetase-like"/>
    <property type="match status" value="1"/>
</dbReference>
<dbReference type="Gene3D" id="1.10.1200.10">
    <property type="entry name" value="ACP-like"/>
    <property type="match status" value="1"/>
</dbReference>
<dbReference type="PANTHER" id="PTHR45527">
    <property type="entry name" value="NONRIBOSOMAL PEPTIDE SYNTHETASE"/>
    <property type="match status" value="1"/>
</dbReference>
<dbReference type="Proteomes" id="UP001610563">
    <property type="component" value="Unassembled WGS sequence"/>
</dbReference>
<reference evidence="7 8" key="1">
    <citation type="submission" date="2024-07" db="EMBL/GenBank/DDBJ databases">
        <title>Section-level genome sequencing and comparative genomics of Aspergillus sections Usti and Cavernicolus.</title>
        <authorList>
            <consortium name="Lawrence Berkeley National Laboratory"/>
            <person name="Nybo J.L."/>
            <person name="Vesth T.C."/>
            <person name="Theobald S."/>
            <person name="Frisvad J.C."/>
            <person name="Larsen T.O."/>
            <person name="Kjaerboelling I."/>
            <person name="Rothschild-Mancinelli K."/>
            <person name="Lyhne E.K."/>
            <person name="Kogle M.E."/>
            <person name="Barry K."/>
            <person name="Clum A."/>
            <person name="Na H."/>
            <person name="Ledsgaard L."/>
            <person name="Lin J."/>
            <person name="Lipzen A."/>
            <person name="Kuo A."/>
            <person name="Riley R."/>
            <person name="Mondo S."/>
            <person name="Labutti K."/>
            <person name="Haridas S."/>
            <person name="Pangalinan J."/>
            <person name="Salamov A.A."/>
            <person name="Simmons B.A."/>
            <person name="Magnuson J.K."/>
            <person name="Chen J."/>
            <person name="Drula E."/>
            <person name="Henrissat B."/>
            <person name="Wiebenga A."/>
            <person name="Lubbers R.J."/>
            <person name="Gomes A.C."/>
            <person name="Makela M.R."/>
            <person name="Stajich J."/>
            <person name="Grigoriev I.V."/>
            <person name="Mortensen U.H."/>
            <person name="De Vries R.P."/>
            <person name="Baker S.E."/>
            <person name="Andersen M.R."/>
        </authorList>
    </citation>
    <scope>NUCLEOTIDE SEQUENCE [LARGE SCALE GENOMIC DNA]</scope>
    <source>
        <strain evidence="7 8">CBS 209.92</strain>
    </source>
</reference>
<dbReference type="NCBIfam" id="TIGR01733">
    <property type="entry name" value="AA-adenyl-dom"/>
    <property type="match status" value="1"/>
</dbReference>
<dbReference type="PROSITE" id="PS00455">
    <property type="entry name" value="AMP_BINDING"/>
    <property type="match status" value="1"/>
</dbReference>
<dbReference type="InterPro" id="IPR036736">
    <property type="entry name" value="ACP-like_sf"/>
</dbReference>
<comment type="caution">
    <text evidence="7">The sequence shown here is derived from an EMBL/GenBank/DDBJ whole genome shotgun (WGS) entry which is preliminary data.</text>
</comment>
<evidence type="ECO:0000259" key="5">
    <source>
        <dbReference type="Pfam" id="PF00501"/>
    </source>
</evidence>
<evidence type="ECO:0000313" key="8">
    <source>
        <dbReference type="Proteomes" id="UP001610563"/>
    </source>
</evidence>
<dbReference type="Gene3D" id="2.30.38.10">
    <property type="entry name" value="Luciferase, Domain 3"/>
    <property type="match status" value="1"/>
</dbReference>
<evidence type="ECO:0000256" key="1">
    <source>
        <dbReference type="ARBA" id="ARBA00022450"/>
    </source>
</evidence>
<accession>A0ABR4GC45</accession>
<dbReference type="Gene3D" id="3.30.300.30">
    <property type="match status" value="1"/>
</dbReference>
<gene>
    <name evidence="7" type="ORF">BJX66DRAFT_133363</name>
</gene>
<dbReference type="CDD" id="cd05930">
    <property type="entry name" value="A_NRPS"/>
    <property type="match status" value="1"/>
</dbReference>
<evidence type="ECO:0000256" key="3">
    <source>
        <dbReference type="ARBA" id="ARBA00022598"/>
    </source>
</evidence>
<keyword evidence="2" id="KW-0597">Phosphoprotein</keyword>
<feature type="domain" description="AMP-dependent synthetase/ligase" evidence="5">
    <location>
        <begin position="22"/>
        <end position="366"/>
    </location>
</feature>
<dbReference type="Pfam" id="PF00501">
    <property type="entry name" value="AMP-binding"/>
    <property type="match status" value="1"/>
</dbReference>
<dbReference type="InterPro" id="IPR020845">
    <property type="entry name" value="AMP-binding_CS"/>
</dbReference>
<protein>
    <recommendedName>
        <fullName evidence="9">NRPS-like enzyme</fullName>
    </recommendedName>
</protein>
<keyword evidence="3" id="KW-0436">Ligase</keyword>
<keyword evidence="1" id="KW-0596">Phosphopantetheine</keyword>
<evidence type="ECO:0000256" key="4">
    <source>
        <dbReference type="ARBA" id="ARBA00029454"/>
    </source>
</evidence>
<dbReference type="InterPro" id="IPR000873">
    <property type="entry name" value="AMP-dep_synth/lig_dom"/>
</dbReference>
<keyword evidence="8" id="KW-1185">Reference proteome</keyword>
<proteinExistence type="inferred from homology"/>
<dbReference type="InterPro" id="IPR045851">
    <property type="entry name" value="AMP-bd_C_sf"/>
</dbReference>
<dbReference type="Gene3D" id="3.40.50.980">
    <property type="match status" value="2"/>
</dbReference>